<feature type="domain" description="C3H1-type" evidence="4">
    <location>
        <begin position="107"/>
        <end position="135"/>
    </location>
</feature>
<reference evidence="6" key="1">
    <citation type="submission" date="2025-08" db="UniProtKB">
        <authorList>
            <consortium name="RefSeq"/>
        </authorList>
    </citation>
    <scope>IDENTIFICATION</scope>
    <source>
        <tissue evidence="6">Total insect</tissue>
    </source>
</reference>
<evidence type="ECO:0000313" key="6">
    <source>
        <dbReference type="RefSeq" id="XP_034244508.1"/>
    </source>
</evidence>
<keyword evidence="5" id="KW-1185">Reference proteome</keyword>
<feature type="zinc finger region" description="C3H1-type" evidence="1">
    <location>
        <begin position="107"/>
        <end position="135"/>
    </location>
</feature>
<name>A0A6P8YWK8_THRPL</name>
<gene>
    <name evidence="6" type="primary">LOC117647098</name>
</gene>
<evidence type="ECO:0000256" key="3">
    <source>
        <dbReference type="SAM" id="Phobius"/>
    </source>
</evidence>
<evidence type="ECO:0000259" key="4">
    <source>
        <dbReference type="PROSITE" id="PS50103"/>
    </source>
</evidence>
<dbReference type="RefSeq" id="XP_034244508.1">
    <property type="nucleotide sequence ID" value="XM_034388617.1"/>
</dbReference>
<accession>A0A6P8YWK8</accession>
<proteinExistence type="predicted"/>
<dbReference type="AlphaFoldDB" id="A0A6P8YWK8"/>
<dbReference type="Proteomes" id="UP000515158">
    <property type="component" value="Unplaced"/>
</dbReference>
<dbReference type="KEGG" id="tpal:117647098"/>
<protein>
    <submittedName>
        <fullName evidence="6">Uncharacterized protein LOC117647098</fullName>
    </submittedName>
</protein>
<dbReference type="GO" id="GO:0008270">
    <property type="term" value="F:zinc ion binding"/>
    <property type="evidence" value="ECO:0007669"/>
    <property type="project" value="UniProtKB-KW"/>
</dbReference>
<keyword evidence="3" id="KW-0812">Transmembrane</keyword>
<dbReference type="GeneID" id="117647098"/>
<keyword evidence="1" id="KW-0862">Zinc</keyword>
<keyword evidence="1" id="KW-0479">Metal-binding</keyword>
<evidence type="ECO:0000256" key="2">
    <source>
        <dbReference type="SAM" id="MobiDB-lite"/>
    </source>
</evidence>
<dbReference type="PROSITE" id="PS50103">
    <property type="entry name" value="ZF_C3H1"/>
    <property type="match status" value="1"/>
</dbReference>
<dbReference type="OrthoDB" id="8179882at2759"/>
<feature type="compositionally biased region" description="Basic and acidic residues" evidence="2">
    <location>
        <begin position="242"/>
        <end position="253"/>
    </location>
</feature>
<keyword evidence="3" id="KW-1133">Transmembrane helix</keyword>
<keyword evidence="1" id="KW-0863">Zinc-finger</keyword>
<feature type="transmembrane region" description="Helical" evidence="3">
    <location>
        <begin position="28"/>
        <end position="47"/>
    </location>
</feature>
<dbReference type="InterPro" id="IPR000571">
    <property type="entry name" value="Znf_CCCH"/>
</dbReference>
<dbReference type="InParanoid" id="A0A6P8YWK8"/>
<evidence type="ECO:0000256" key="1">
    <source>
        <dbReference type="PROSITE-ProRule" id="PRU00723"/>
    </source>
</evidence>
<keyword evidence="3" id="KW-0472">Membrane</keyword>
<sequence>MECSVCLEVPEKRIPQRHLNATCRPRHIYATFVGACSCAIVWCVWCARKASDYRLKQAINSPAAAESDDDQVEMVPCPMCRAAVHPTRFITHPKPLSPAERARLVREYKPPPCWFIWGSNVCRFGRLCRNSHAGIDGRPVQCGKPLSKEEWLARLPEPFYMPPSFLDRDGRAWYYTERHGYVHIVDPHSPQVWEKLDTAARFSPMSDKHPRDLFGFGGATSGAVASGADVGGAVPRAQHSQHQRDNETWRWVT</sequence>
<organism evidence="6">
    <name type="scientific">Thrips palmi</name>
    <name type="common">Melon thrips</name>
    <dbReference type="NCBI Taxonomy" id="161013"/>
    <lineage>
        <taxon>Eukaryota</taxon>
        <taxon>Metazoa</taxon>
        <taxon>Ecdysozoa</taxon>
        <taxon>Arthropoda</taxon>
        <taxon>Hexapoda</taxon>
        <taxon>Insecta</taxon>
        <taxon>Pterygota</taxon>
        <taxon>Neoptera</taxon>
        <taxon>Paraneoptera</taxon>
        <taxon>Thysanoptera</taxon>
        <taxon>Terebrantia</taxon>
        <taxon>Thripoidea</taxon>
        <taxon>Thripidae</taxon>
        <taxon>Thrips</taxon>
    </lineage>
</organism>
<feature type="region of interest" description="Disordered" evidence="2">
    <location>
        <begin position="227"/>
        <end position="253"/>
    </location>
</feature>
<evidence type="ECO:0000313" key="5">
    <source>
        <dbReference type="Proteomes" id="UP000515158"/>
    </source>
</evidence>